<dbReference type="SUPFAM" id="SSF50129">
    <property type="entry name" value="GroES-like"/>
    <property type="match status" value="1"/>
</dbReference>
<accession>H0XQH1</accession>
<feature type="chain" id="PRO_5003545539" description="Chaperonin 10" evidence="3">
    <location>
        <begin position="24"/>
        <end position="99"/>
    </location>
</feature>
<dbReference type="InterPro" id="IPR020818">
    <property type="entry name" value="Chaperonin_GroES"/>
</dbReference>
<protein>
    <recommendedName>
        <fullName evidence="6">Chaperonin 10</fullName>
    </recommendedName>
</protein>
<dbReference type="InterPro" id="IPR037124">
    <property type="entry name" value="Chaperonin_GroES_sf"/>
</dbReference>
<dbReference type="Gene3D" id="2.30.33.40">
    <property type="entry name" value="GroES chaperonin"/>
    <property type="match status" value="1"/>
</dbReference>
<dbReference type="CDD" id="cd00320">
    <property type="entry name" value="cpn10"/>
    <property type="match status" value="1"/>
</dbReference>
<dbReference type="EMBL" id="AAQR03052428">
    <property type="status" value="NOT_ANNOTATED_CDS"/>
    <property type="molecule type" value="Genomic_DNA"/>
</dbReference>
<dbReference type="Ensembl" id="ENSOGAT00000025081.1">
    <property type="protein sequence ID" value="ENSOGAP00000018363.1"/>
    <property type="gene ID" value="ENSOGAG00000026311.1"/>
</dbReference>
<keyword evidence="3" id="KW-0732">Signal</keyword>
<proteinExistence type="inferred from homology"/>
<evidence type="ECO:0000256" key="3">
    <source>
        <dbReference type="SAM" id="SignalP"/>
    </source>
</evidence>
<dbReference type="PANTHER" id="PTHR10772:SF0">
    <property type="entry name" value="10 KDA HEAT SHOCK PROTEIN, MITOCHONDRIAL"/>
    <property type="match status" value="1"/>
</dbReference>
<dbReference type="GO" id="GO:0005524">
    <property type="term" value="F:ATP binding"/>
    <property type="evidence" value="ECO:0007669"/>
    <property type="project" value="InterPro"/>
</dbReference>
<reference evidence="4" key="3">
    <citation type="submission" date="2025-09" db="UniProtKB">
        <authorList>
            <consortium name="Ensembl"/>
        </authorList>
    </citation>
    <scope>IDENTIFICATION</scope>
</reference>
<dbReference type="STRING" id="30611.ENSOGAP00000018363"/>
<dbReference type="GO" id="GO:0051087">
    <property type="term" value="F:protein-folding chaperone binding"/>
    <property type="evidence" value="ECO:0007669"/>
    <property type="project" value="TreeGrafter"/>
</dbReference>
<keyword evidence="2" id="KW-0143">Chaperone</keyword>
<dbReference type="InParanoid" id="H0XQH1"/>
<evidence type="ECO:0008006" key="6">
    <source>
        <dbReference type="Google" id="ProtNLM"/>
    </source>
</evidence>
<reference evidence="4" key="2">
    <citation type="submission" date="2025-08" db="UniProtKB">
        <authorList>
            <consortium name="Ensembl"/>
        </authorList>
    </citation>
    <scope>IDENTIFICATION</scope>
</reference>
<dbReference type="HOGENOM" id="CLU_132825_0_1_1"/>
<dbReference type="GO" id="GO:0005759">
    <property type="term" value="C:mitochondrial matrix"/>
    <property type="evidence" value="ECO:0007669"/>
    <property type="project" value="TreeGrafter"/>
</dbReference>
<feature type="signal peptide" evidence="3">
    <location>
        <begin position="1"/>
        <end position="23"/>
    </location>
</feature>
<dbReference type="GeneTree" id="ENSGT00990000205265"/>
<dbReference type="GO" id="GO:0051082">
    <property type="term" value="F:unfolded protein binding"/>
    <property type="evidence" value="ECO:0007669"/>
    <property type="project" value="TreeGrafter"/>
</dbReference>
<dbReference type="Proteomes" id="UP000005225">
    <property type="component" value="Unassembled WGS sequence"/>
</dbReference>
<evidence type="ECO:0000256" key="1">
    <source>
        <dbReference type="ARBA" id="ARBA00006975"/>
    </source>
</evidence>
<reference evidence="5" key="1">
    <citation type="submission" date="2011-03" db="EMBL/GenBank/DDBJ databases">
        <title>Version 3 of the genome sequence of Otolemur garnettii (Bushbaby).</title>
        <authorList>
            <consortium name="The Broad Institute Genome Sequencing Platform"/>
            <person name="Di Palma F."/>
            <person name="Johnson J."/>
            <person name="Lander E.S."/>
            <person name="Lindblad-Toh K."/>
            <person name="Jaffe D.B."/>
            <person name="Gnerre S."/>
            <person name="MacCallum I."/>
            <person name="Przybylski D."/>
            <person name="Ribeiro F.J."/>
            <person name="Burton J.N."/>
            <person name="Walker B.J."/>
            <person name="Sharpe T."/>
            <person name="Hall G."/>
        </authorList>
    </citation>
    <scope>NUCLEOTIDE SEQUENCE [LARGE SCALE GENOMIC DNA]</scope>
</reference>
<evidence type="ECO:0000313" key="5">
    <source>
        <dbReference type="Proteomes" id="UP000005225"/>
    </source>
</evidence>
<dbReference type="SMART" id="SM00883">
    <property type="entry name" value="Cpn10"/>
    <property type="match status" value="1"/>
</dbReference>
<dbReference type="PANTHER" id="PTHR10772">
    <property type="entry name" value="10 KDA HEAT SHOCK PROTEIN"/>
    <property type="match status" value="1"/>
</dbReference>
<comment type="similarity">
    <text evidence="1">Belongs to the GroES chaperonin family.</text>
</comment>
<sequence length="99" mass="10726">TGGQMFRKFLLLFDQVLVERCAAKSVTKRDTMLLEKSQGALTVVAVGAGLEGKCREIPTVSVKVGDKVLLPESRGTKVVLDDKDDFLVRSGNILGKYIG</sequence>
<name>H0XQH1_OTOGA</name>
<dbReference type="GO" id="GO:0044183">
    <property type="term" value="F:protein folding chaperone"/>
    <property type="evidence" value="ECO:0007669"/>
    <property type="project" value="InterPro"/>
</dbReference>
<dbReference type="InterPro" id="IPR011032">
    <property type="entry name" value="GroES-like_sf"/>
</dbReference>
<keyword evidence="5" id="KW-1185">Reference proteome</keyword>
<evidence type="ECO:0000313" key="4">
    <source>
        <dbReference type="Ensembl" id="ENSOGAP00000018363.1"/>
    </source>
</evidence>
<organism evidence="4 5">
    <name type="scientific">Otolemur garnettii</name>
    <name type="common">Small-eared galago</name>
    <name type="synonym">Garnett's greater bushbaby</name>
    <dbReference type="NCBI Taxonomy" id="30611"/>
    <lineage>
        <taxon>Eukaryota</taxon>
        <taxon>Metazoa</taxon>
        <taxon>Chordata</taxon>
        <taxon>Craniata</taxon>
        <taxon>Vertebrata</taxon>
        <taxon>Euteleostomi</taxon>
        <taxon>Mammalia</taxon>
        <taxon>Eutheria</taxon>
        <taxon>Euarchontoglires</taxon>
        <taxon>Primates</taxon>
        <taxon>Strepsirrhini</taxon>
        <taxon>Lorisiformes</taxon>
        <taxon>Galagidae</taxon>
        <taxon>Otolemur</taxon>
    </lineage>
</organism>
<evidence type="ECO:0000256" key="2">
    <source>
        <dbReference type="ARBA" id="ARBA00023186"/>
    </source>
</evidence>
<dbReference type="Pfam" id="PF00166">
    <property type="entry name" value="Cpn10"/>
    <property type="match status" value="1"/>
</dbReference>
<dbReference type="GO" id="GO:0046872">
    <property type="term" value="F:metal ion binding"/>
    <property type="evidence" value="ECO:0007669"/>
    <property type="project" value="TreeGrafter"/>
</dbReference>
<dbReference type="eggNOG" id="KOG1641">
    <property type="taxonomic scope" value="Eukaryota"/>
</dbReference>
<dbReference type="AlphaFoldDB" id="H0XQH1"/>